<comment type="caution">
    <text evidence="2">The sequence shown here is derived from an EMBL/GenBank/DDBJ whole genome shotgun (WGS) entry which is preliminary data.</text>
</comment>
<dbReference type="EMBL" id="JAHYIQ010000015">
    <property type="protein sequence ID" value="KAK1125610.1"/>
    <property type="molecule type" value="Genomic_DNA"/>
</dbReference>
<keyword evidence="3" id="KW-1185">Reference proteome</keyword>
<name>A0AA40KM81_9HYME</name>
<sequence length="60" mass="7222">MANWDWEDTDWDWEDTEESSCGEEQKQIISEPEIDKEWLLGILREFHKEPVSSVETMIYS</sequence>
<gene>
    <name evidence="2" type="ORF">K0M31_005171</name>
</gene>
<feature type="region of interest" description="Disordered" evidence="1">
    <location>
        <begin position="1"/>
        <end position="26"/>
    </location>
</feature>
<reference evidence="2" key="1">
    <citation type="submission" date="2021-10" db="EMBL/GenBank/DDBJ databases">
        <title>Melipona bicolor Genome sequencing and assembly.</title>
        <authorList>
            <person name="Araujo N.S."/>
            <person name="Arias M.C."/>
        </authorList>
    </citation>
    <scope>NUCLEOTIDE SEQUENCE</scope>
    <source>
        <strain evidence="2">USP_2M_L1-L4_2017</strain>
        <tissue evidence="2">Whole body</tissue>
    </source>
</reference>
<dbReference type="AlphaFoldDB" id="A0AA40KM81"/>
<dbReference type="Proteomes" id="UP001177670">
    <property type="component" value="Unassembled WGS sequence"/>
</dbReference>
<feature type="compositionally biased region" description="Acidic residues" evidence="1">
    <location>
        <begin position="1"/>
        <end position="21"/>
    </location>
</feature>
<evidence type="ECO:0000313" key="3">
    <source>
        <dbReference type="Proteomes" id="UP001177670"/>
    </source>
</evidence>
<accession>A0AA40KM81</accession>
<protein>
    <submittedName>
        <fullName evidence="2">Uncharacterized protein</fullName>
    </submittedName>
</protein>
<evidence type="ECO:0000313" key="2">
    <source>
        <dbReference type="EMBL" id="KAK1125610.1"/>
    </source>
</evidence>
<evidence type="ECO:0000256" key="1">
    <source>
        <dbReference type="SAM" id="MobiDB-lite"/>
    </source>
</evidence>
<proteinExistence type="predicted"/>
<organism evidence="2 3">
    <name type="scientific">Melipona bicolor</name>
    <dbReference type="NCBI Taxonomy" id="60889"/>
    <lineage>
        <taxon>Eukaryota</taxon>
        <taxon>Metazoa</taxon>
        <taxon>Ecdysozoa</taxon>
        <taxon>Arthropoda</taxon>
        <taxon>Hexapoda</taxon>
        <taxon>Insecta</taxon>
        <taxon>Pterygota</taxon>
        <taxon>Neoptera</taxon>
        <taxon>Endopterygota</taxon>
        <taxon>Hymenoptera</taxon>
        <taxon>Apocrita</taxon>
        <taxon>Aculeata</taxon>
        <taxon>Apoidea</taxon>
        <taxon>Anthophila</taxon>
        <taxon>Apidae</taxon>
        <taxon>Melipona</taxon>
    </lineage>
</organism>